<sequence length="442" mass="47425">MEDPDPGYTARRRFEVRQAMEALTSELDDWRKIAQSAPMATHRSQIESAARVVATALEHVSAMLPTDQDTKGAEIVLDLHHVWDFFRGKLMLRHHDPYRAWLTVTDELAWALYRPVRDAATGTAGSVFKEPPLTFLNRQPVPFASARGSDFEDLLAPGRQRTGAGRRASRHLPFPVIGIPWSASRHIPSLLAVAHETGHHIEDDFGLTATLVTRLREDTGLAQGRIAVWEPWLGEAFADMCAALACGTAYVWTLTDALTSAGADPHAGAGEYPSPRMRALVCRACLTADEPGPLPALPGRPQPTDSEAEAVVAALLGNGLTELGGRTLASLIGLRRPGGLADSRERLRSRLSSGRRDVPGVFAAATLAFVHDPDAYQKAAVGERAMRDVLALVPKGPRGGAGAGDLAVRRDAALGRELAGLLTTEAAAGPRSTQRADVQEPG</sequence>
<dbReference type="EMBL" id="CP011340">
    <property type="protein sequence ID" value="ALC19219.1"/>
    <property type="molecule type" value="Genomic_DNA"/>
</dbReference>
<dbReference type="PATRIC" id="fig|38300.4.peg.980"/>
<reference evidence="1 2" key="1">
    <citation type="submission" date="2015-08" db="EMBL/GenBank/DDBJ databases">
        <title>Genome sequence of the pristinamycin over-producing bacterium Streptomyces pristinaespiralis HCCB10218.</title>
        <authorList>
            <person name="Tian J."/>
            <person name="Yang J."/>
            <person name="Li L."/>
            <person name="Ruan L."/>
            <person name="Wei W."/>
            <person name="Zheng G."/>
            <person name="Wei Z."/>
            <person name="Yang S."/>
            <person name="Ge M."/>
            <person name="Jiang W."/>
            <person name="Lu Y."/>
        </authorList>
    </citation>
    <scope>NUCLEOTIDE SEQUENCE [LARGE SCALE GENOMIC DNA]</scope>
    <source>
        <strain evidence="1 2">HCCB 10218</strain>
    </source>
</reference>
<dbReference type="OMA" id="PVIGIPW"/>
<dbReference type="AlphaFoldDB" id="A0A0M3QH65"/>
<dbReference type="OrthoDB" id="4115736at2"/>
<proteinExistence type="predicted"/>
<dbReference type="KEGG" id="spri:SPRI_0913"/>
<evidence type="ECO:0000313" key="2">
    <source>
        <dbReference type="Proteomes" id="UP000060513"/>
    </source>
</evidence>
<gene>
    <name evidence="1" type="ORF">SPRI_0913</name>
</gene>
<dbReference type="RefSeq" id="WP_005308750.1">
    <property type="nucleotide sequence ID" value="NZ_CP011340.1"/>
</dbReference>
<dbReference type="GeneID" id="97238007"/>
<dbReference type="STRING" id="38300.SPRI_0913"/>
<protein>
    <submittedName>
        <fullName evidence="1">Proteoglycan 4</fullName>
    </submittedName>
</protein>
<evidence type="ECO:0000313" key="1">
    <source>
        <dbReference type="EMBL" id="ALC19219.1"/>
    </source>
</evidence>
<accession>A0A0M3QH65</accession>
<dbReference type="Proteomes" id="UP000060513">
    <property type="component" value="Chromosome"/>
</dbReference>
<organism evidence="1">
    <name type="scientific">Streptomyces pristinaespiralis</name>
    <dbReference type="NCBI Taxonomy" id="38300"/>
    <lineage>
        <taxon>Bacteria</taxon>
        <taxon>Bacillati</taxon>
        <taxon>Actinomycetota</taxon>
        <taxon>Actinomycetes</taxon>
        <taxon>Kitasatosporales</taxon>
        <taxon>Streptomycetaceae</taxon>
        <taxon>Streptomyces</taxon>
    </lineage>
</organism>
<name>A0A0M3QH65_STRPR</name>